<protein>
    <submittedName>
        <fullName evidence="1">Uncharacterized protein</fullName>
    </submittedName>
</protein>
<dbReference type="AlphaFoldDB" id="A0A1F6TQT1"/>
<gene>
    <name evidence="1" type="ORF">A2151_01700</name>
</gene>
<evidence type="ECO:0000313" key="1">
    <source>
        <dbReference type="EMBL" id="OGI47435.1"/>
    </source>
</evidence>
<comment type="caution">
    <text evidence="1">The sequence shown here is derived from an EMBL/GenBank/DDBJ whole genome shotgun (WGS) entry which is preliminary data.</text>
</comment>
<dbReference type="STRING" id="1817760.A2151_01700"/>
<dbReference type="EMBL" id="MFSU01000056">
    <property type="protein sequence ID" value="OGI47435.1"/>
    <property type="molecule type" value="Genomic_DNA"/>
</dbReference>
<accession>A0A1F6TQT1</accession>
<evidence type="ECO:0000313" key="2">
    <source>
        <dbReference type="Proteomes" id="UP000178885"/>
    </source>
</evidence>
<reference evidence="1 2" key="1">
    <citation type="journal article" date="2016" name="Nat. Commun.">
        <title>Thousands of microbial genomes shed light on interconnected biogeochemical processes in an aquifer system.</title>
        <authorList>
            <person name="Anantharaman K."/>
            <person name="Brown C.T."/>
            <person name="Hug L.A."/>
            <person name="Sharon I."/>
            <person name="Castelle C.J."/>
            <person name="Probst A.J."/>
            <person name="Thomas B.C."/>
            <person name="Singh A."/>
            <person name="Wilkins M.J."/>
            <person name="Karaoz U."/>
            <person name="Brodie E.L."/>
            <person name="Williams K.H."/>
            <person name="Hubbard S.S."/>
            <person name="Banfield J.F."/>
        </authorList>
    </citation>
    <scope>NUCLEOTIDE SEQUENCE [LARGE SCALE GENOMIC DNA]</scope>
</reference>
<proteinExistence type="predicted"/>
<organism evidence="1 2">
    <name type="scientific">Candidatus Muproteobacteria bacterium RBG_16_65_34</name>
    <dbReference type="NCBI Taxonomy" id="1817760"/>
    <lineage>
        <taxon>Bacteria</taxon>
        <taxon>Pseudomonadati</taxon>
        <taxon>Pseudomonadota</taxon>
        <taxon>Candidatus Muproteobacteria</taxon>
    </lineage>
</organism>
<dbReference type="Proteomes" id="UP000178885">
    <property type="component" value="Unassembled WGS sequence"/>
</dbReference>
<sequence length="91" mass="10209">MELSAKELALAKETVGGLLEQLGLTAYLFEVEPRAGRWQVRIECALDSAWQSSVLAVDEGLLRASRTDATARRRLLDEWGQRLTVAQHTER</sequence>
<name>A0A1F6TQT1_9PROT</name>